<evidence type="ECO:0000256" key="5">
    <source>
        <dbReference type="ARBA" id="ARBA00023251"/>
    </source>
</evidence>
<reference evidence="8" key="1">
    <citation type="submission" date="2022-05" db="EMBL/GenBank/DDBJ databases">
        <title>Using nanopore sequencing to obtain complete genomes from saliva samples.</title>
        <authorList>
            <person name="Baker J.L."/>
        </authorList>
    </citation>
    <scope>NUCLEOTIDE SEQUENCE</scope>
    <source>
        <strain evidence="8">JCVI-JB-Ag32</strain>
    </source>
</reference>
<evidence type="ECO:0000313" key="9">
    <source>
        <dbReference type="Proteomes" id="UP000830236"/>
    </source>
</evidence>
<feature type="transmembrane region" description="Helical" evidence="6">
    <location>
        <begin position="236"/>
        <end position="254"/>
    </location>
</feature>
<protein>
    <submittedName>
        <fullName evidence="8">ABC transporter permease</fullName>
    </submittedName>
</protein>
<keyword evidence="5" id="KW-0046">Antibiotic resistance</keyword>
<dbReference type="GO" id="GO:0046677">
    <property type="term" value="P:response to antibiotic"/>
    <property type="evidence" value="ECO:0007669"/>
    <property type="project" value="UniProtKB-KW"/>
</dbReference>
<dbReference type="PANTHER" id="PTHR43229">
    <property type="entry name" value="NODULATION PROTEIN J"/>
    <property type="match status" value="1"/>
</dbReference>
<keyword evidence="3 6" id="KW-1133">Transmembrane helix</keyword>
<dbReference type="GO" id="GO:0140359">
    <property type="term" value="F:ABC-type transporter activity"/>
    <property type="evidence" value="ECO:0007669"/>
    <property type="project" value="InterPro"/>
</dbReference>
<evidence type="ECO:0000256" key="1">
    <source>
        <dbReference type="ARBA" id="ARBA00004141"/>
    </source>
</evidence>
<dbReference type="EMBL" id="CP097095">
    <property type="protein sequence ID" value="UQF79875.1"/>
    <property type="molecule type" value="Genomic_DNA"/>
</dbReference>
<dbReference type="PANTHER" id="PTHR43229:SF6">
    <property type="entry name" value="ABC-TYPE MULTIDRUG TRANSPORT SYSTEM, PERMEASE COMPONENT"/>
    <property type="match status" value="1"/>
</dbReference>
<feature type="domain" description="ABC-2 type transporter transmembrane" evidence="7">
    <location>
        <begin position="14"/>
        <end position="222"/>
    </location>
</feature>
<gene>
    <name evidence="8" type="ORF">M3I41_00910</name>
</gene>
<keyword evidence="4 6" id="KW-0472">Membrane</keyword>
<dbReference type="InterPro" id="IPR051784">
    <property type="entry name" value="Nod_factor_ABC_transporter"/>
</dbReference>
<feature type="transmembrane region" description="Helical" evidence="6">
    <location>
        <begin position="109"/>
        <end position="134"/>
    </location>
</feature>
<evidence type="ECO:0000313" key="8">
    <source>
        <dbReference type="EMBL" id="UQF79875.1"/>
    </source>
</evidence>
<name>A0A9E7DD64_9ACTO</name>
<dbReference type="InterPro" id="IPR000412">
    <property type="entry name" value="ABC_2_transport"/>
</dbReference>
<feature type="transmembrane region" description="Helical" evidence="6">
    <location>
        <begin position="21"/>
        <end position="46"/>
    </location>
</feature>
<evidence type="ECO:0000256" key="3">
    <source>
        <dbReference type="ARBA" id="ARBA00022989"/>
    </source>
</evidence>
<feature type="transmembrane region" description="Helical" evidence="6">
    <location>
        <begin position="177"/>
        <end position="196"/>
    </location>
</feature>
<evidence type="ECO:0000256" key="6">
    <source>
        <dbReference type="SAM" id="Phobius"/>
    </source>
</evidence>
<dbReference type="InterPro" id="IPR013525">
    <property type="entry name" value="ABC2_TM"/>
</dbReference>
<dbReference type="GO" id="GO:0043190">
    <property type="term" value="C:ATP-binding cassette (ABC) transporter complex"/>
    <property type="evidence" value="ECO:0007669"/>
    <property type="project" value="InterPro"/>
</dbReference>
<dbReference type="KEGG" id="agh:M3I41_00910"/>
<proteinExistence type="predicted"/>
<dbReference type="Proteomes" id="UP000830236">
    <property type="component" value="Chromosome"/>
</dbReference>
<feature type="transmembrane region" description="Helical" evidence="6">
    <location>
        <begin position="146"/>
        <end position="165"/>
    </location>
</feature>
<keyword evidence="2 6" id="KW-0812">Transmembrane</keyword>
<accession>A0A9E7DD64</accession>
<dbReference type="PIRSF" id="PIRSF006648">
    <property type="entry name" value="DrrB"/>
    <property type="match status" value="1"/>
</dbReference>
<evidence type="ECO:0000259" key="7">
    <source>
        <dbReference type="Pfam" id="PF01061"/>
    </source>
</evidence>
<feature type="transmembrane region" description="Helical" evidence="6">
    <location>
        <begin position="66"/>
        <end position="88"/>
    </location>
</feature>
<dbReference type="Pfam" id="PF01061">
    <property type="entry name" value="ABC2_membrane"/>
    <property type="match status" value="1"/>
</dbReference>
<comment type="subcellular location">
    <subcellularLocation>
        <location evidence="1">Membrane</location>
        <topology evidence="1">Multi-pass membrane protein</topology>
    </subcellularLocation>
</comment>
<evidence type="ECO:0000256" key="2">
    <source>
        <dbReference type="ARBA" id="ARBA00022692"/>
    </source>
</evidence>
<organism evidence="8 9">
    <name type="scientific">Actinomyces graevenitzii</name>
    <dbReference type="NCBI Taxonomy" id="55565"/>
    <lineage>
        <taxon>Bacteria</taxon>
        <taxon>Bacillati</taxon>
        <taxon>Actinomycetota</taxon>
        <taxon>Actinomycetes</taxon>
        <taxon>Actinomycetales</taxon>
        <taxon>Actinomycetaceae</taxon>
        <taxon>Actinomyces</taxon>
    </lineage>
</organism>
<dbReference type="AlphaFoldDB" id="A0A9E7DD64"/>
<sequence length="258" mass="28268">MKHHAKGGSRSKIIWVWYRQELLLLLREPVAVFFSLAFPLIIYIFIGIPYAEQIIPDTKVKFIDMMFPTLVGTVAANLLLMGLPIYLAELRSRQVDKRYRALPLSGANFGITVISAMLTLTIAASSLIVGIVGFQHGLRPEVTSPLFILLNIGLVVFLCGVGFFLGTLPLGARTINALTAAVFFVLFFGSGAAAPIDTLPAIIKKILEWNPLKIWFDALVAVYTDSPFPTGGTWKIALTLIFAAFLAAIGLASWRKTE</sequence>
<evidence type="ECO:0000256" key="4">
    <source>
        <dbReference type="ARBA" id="ARBA00023136"/>
    </source>
</evidence>